<dbReference type="AlphaFoldDB" id="A0A1L9V7K7"/>
<name>A0A1L9V7K7_ASPGL</name>
<reference evidence="2" key="1">
    <citation type="journal article" date="2017" name="Genome Biol.">
        <title>Comparative genomics reveals high biological diversity and specific adaptations in the industrially and medically important fungal genus Aspergillus.</title>
        <authorList>
            <person name="de Vries R.P."/>
            <person name="Riley R."/>
            <person name="Wiebenga A."/>
            <person name="Aguilar-Osorio G."/>
            <person name="Amillis S."/>
            <person name="Uchima C.A."/>
            <person name="Anderluh G."/>
            <person name="Asadollahi M."/>
            <person name="Askin M."/>
            <person name="Barry K."/>
            <person name="Battaglia E."/>
            <person name="Bayram O."/>
            <person name="Benocci T."/>
            <person name="Braus-Stromeyer S.A."/>
            <person name="Caldana C."/>
            <person name="Canovas D."/>
            <person name="Cerqueira G.C."/>
            <person name="Chen F."/>
            <person name="Chen W."/>
            <person name="Choi C."/>
            <person name="Clum A."/>
            <person name="Dos Santos R.A."/>
            <person name="Damasio A.R."/>
            <person name="Diallinas G."/>
            <person name="Emri T."/>
            <person name="Fekete E."/>
            <person name="Flipphi M."/>
            <person name="Freyberg S."/>
            <person name="Gallo A."/>
            <person name="Gournas C."/>
            <person name="Habgood R."/>
            <person name="Hainaut M."/>
            <person name="Harispe M.L."/>
            <person name="Henrissat B."/>
            <person name="Hilden K.S."/>
            <person name="Hope R."/>
            <person name="Hossain A."/>
            <person name="Karabika E."/>
            <person name="Karaffa L."/>
            <person name="Karanyi Z."/>
            <person name="Krasevec N."/>
            <person name="Kuo A."/>
            <person name="Kusch H."/>
            <person name="LaButti K."/>
            <person name="Lagendijk E.L."/>
            <person name="Lapidus A."/>
            <person name="Levasseur A."/>
            <person name="Lindquist E."/>
            <person name="Lipzen A."/>
            <person name="Logrieco A.F."/>
            <person name="MacCabe A."/>
            <person name="Maekelae M.R."/>
            <person name="Malavazi I."/>
            <person name="Melin P."/>
            <person name="Meyer V."/>
            <person name="Mielnichuk N."/>
            <person name="Miskei M."/>
            <person name="Molnar A.P."/>
            <person name="Mule G."/>
            <person name="Ngan C.Y."/>
            <person name="Orejas M."/>
            <person name="Orosz E."/>
            <person name="Ouedraogo J.P."/>
            <person name="Overkamp K.M."/>
            <person name="Park H.-S."/>
            <person name="Perrone G."/>
            <person name="Piumi F."/>
            <person name="Punt P.J."/>
            <person name="Ram A.F."/>
            <person name="Ramon A."/>
            <person name="Rauscher S."/>
            <person name="Record E."/>
            <person name="Riano-Pachon D.M."/>
            <person name="Robert V."/>
            <person name="Roehrig J."/>
            <person name="Ruller R."/>
            <person name="Salamov A."/>
            <person name="Salih N.S."/>
            <person name="Samson R.A."/>
            <person name="Sandor E."/>
            <person name="Sanguinetti M."/>
            <person name="Schuetze T."/>
            <person name="Sepcic K."/>
            <person name="Shelest E."/>
            <person name="Sherlock G."/>
            <person name="Sophianopoulou V."/>
            <person name="Squina F.M."/>
            <person name="Sun H."/>
            <person name="Susca A."/>
            <person name="Todd R.B."/>
            <person name="Tsang A."/>
            <person name="Unkles S.E."/>
            <person name="van de Wiele N."/>
            <person name="van Rossen-Uffink D."/>
            <person name="Oliveira J.V."/>
            <person name="Vesth T.C."/>
            <person name="Visser J."/>
            <person name="Yu J.-H."/>
            <person name="Zhou M."/>
            <person name="Andersen M.R."/>
            <person name="Archer D.B."/>
            <person name="Baker S.E."/>
            <person name="Benoit I."/>
            <person name="Brakhage A.A."/>
            <person name="Braus G.H."/>
            <person name="Fischer R."/>
            <person name="Frisvad J.C."/>
            <person name="Goldman G.H."/>
            <person name="Houbraken J."/>
            <person name="Oakley B."/>
            <person name="Pocsi I."/>
            <person name="Scazzocchio C."/>
            <person name="Seiboth B."/>
            <person name="vanKuyk P.A."/>
            <person name="Wortman J."/>
            <person name="Dyer P.S."/>
            <person name="Grigoriev I.V."/>
        </authorList>
    </citation>
    <scope>NUCLEOTIDE SEQUENCE [LARGE SCALE GENOMIC DNA]</scope>
    <source>
        <strain evidence="2">CBS 516.65</strain>
    </source>
</reference>
<sequence>MQAIYAMERCLAAGLVHQDPDFRNLVYDPDTLRVWIINFDQEKREDEKPEDVWAFMDGNFSEHFDYHYTPSGFRWGLLCTYKALLERPFELSLFTKDPYAIPALPGSACSGSSPPSQ</sequence>
<keyword evidence="2" id="KW-1185">Reference proteome</keyword>
<proteinExistence type="predicted"/>
<evidence type="ECO:0008006" key="3">
    <source>
        <dbReference type="Google" id="ProtNLM"/>
    </source>
</evidence>
<dbReference type="InterPro" id="IPR011009">
    <property type="entry name" value="Kinase-like_dom_sf"/>
</dbReference>
<dbReference type="VEuPathDB" id="FungiDB:ASPGLDRAFT_923333"/>
<dbReference type="Proteomes" id="UP000184300">
    <property type="component" value="Unassembled WGS sequence"/>
</dbReference>
<protein>
    <recommendedName>
        <fullName evidence="3">Protein kinase domain-containing protein</fullName>
    </recommendedName>
</protein>
<gene>
    <name evidence="1" type="ORF">ASPGLDRAFT_923333</name>
</gene>
<dbReference type="RefSeq" id="XP_022396606.1">
    <property type="nucleotide sequence ID" value="XM_022550518.1"/>
</dbReference>
<evidence type="ECO:0000313" key="1">
    <source>
        <dbReference type="EMBL" id="OJJ79908.1"/>
    </source>
</evidence>
<dbReference type="EMBL" id="KV878914">
    <property type="protein sequence ID" value="OJJ79908.1"/>
    <property type="molecule type" value="Genomic_DNA"/>
</dbReference>
<evidence type="ECO:0000313" key="2">
    <source>
        <dbReference type="Proteomes" id="UP000184300"/>
    </source>
</evidence>
<organism evidence="1 2">
    <name type="scientific">Aspergillus glaucus CBS 516.65</name>
    <dbReference type="NCBI Taxonomy" id="1160497"/>
    <lineage>
        <taxon>Eukaryota</taxon>
        <taxon>Fungi</taxon>
        <taxon>Dikarya</taxon>
        <taxon>Ascomycota</taxon>
        <taxon>Pezizomycotina</taxon>
        <taxon>Eurotiomycetes</taxon>
        <taxon>Eurotiomycetidae</taxon>
        <taxon>Eurotiales</taxon>
        <taxon>Aspergillaceae</taxon>
        <taxon>Aspergillus</taxon>
        <taxon>Aspergillus subgen. Aspergillus</taxon>
    </lineage>
</organism>
<dbReference type="GeneID" id="34466778"/>
<dbReference type="SUPFAM" id="SSF56112">
    <property type="entry name" value="Protein kinase-like (PK-like)"/>
    <property type="match status" value="1"/>
</dbReference>
<accession>A0A1L9V7K7</accession>
<dbReference type="OrthoDB" id="2156052at2759"/>